<keyword evidence="2" id="KW-0472">Membrane</keyword>
<accession>A0ABV7J9G9</accession>
<organism evidence="3 4">
    <name type="scientific">Marinicella sediminis</name>
    <dbReference type="NCBI Taxonomy" id="1792834"/>
    <lineage>
        <taxon>Bacteria</taxon>
        <taxon>Pseudomonadati</taxon>
        <taxon>Pseudomonadota</taxon>
        <taxon>Gammaproteobacteria</taxon>
        <taxon>Lysobacterales</taxon>
        <taxon>Marinicellaceae</taxon>
        <taxon>Marinicella</taxon>
    </lineage>
</organism>
<reference evidence="4" key="1">
    <citation type="journal article" date="2019" name="Int. J. Syst. Evol. Microbiol.">
        <title>The Global Catalogue of Microorganisms (GCM) 10K type strain sequencing project: providing services to taxonomists for standard genome sequencing and annotation.</title>
        <authorList>
            <consortium name="The Broad Institute Genomics Platform"/>
            <consortium name="The Broad Institute Genome Sequencing Center for Infectious Disease"/>
            <person name="Wu L."/>
            <person name="Ma J."/>
        </authorList>
    </citation>
    <scope>NUCLEOTIDE SEQUENCE [LARGE SCALE GENOMIC DNA]</scope>
    <source>
        <strain evidence="4">KCTC 42953</strain>
    </source>
</reference>
<evidence type="ECO:0000313" key="4">
    <source>
        <dbReference type="Proteomes" id="UP001595533"/>
    </source>
</evidence>
<evidence type="ECO:0000256" key="2">
    <source>
        <dbReference type="SAM" id="Phobius"/>
    </source>
</evidence>
<comment type="caution">
    <text evidence="3">The sequence shown here is derived from an EMBL/GenBank/DDBJ whole genome shotgun (WGS) entry which is preliminary data.</text>
</comment>
<feature type="transmembrane region" description="Helical" evidence="2">
    <location>
        <begin position="6"/>
        <end position="24"/>
    </location>
</feature>
<sequence>MLRKSLVIIILLAGLALLLFWLAIHNKQEHSNLKANNPQKTDPQATIERPDNRQPKDPTIHQNEPDKTHSYSALKQKLLAEMTSRTYSDDPYLEVKSLAWELGYCAQQAELGTLFGEQPSTEQVALLELVAENCELKAQAYPTLLELYNDNNWQDLFQPQSHLAQVFELRKTARNKDEIRELTQSIITAALQSENGALLMGETLLGYLDQGSLLFAADQLLGTKDQDYANNINTAALTLLACGFNEGIHCQSDGMYMLFNCAYQHSACGLDYTTWFQQNTLPGMQQDVQILVHFYQQISSPSR</sequence>
<dbReference type="RefSeq" id="WP_077410647.1">
    <property type="nucleotide sequence ID" value="NZ_JBHRTS010000005.1"/>
</dbReference>
<gene>
    <name evidence="3" type="ORF">ACFODZ_10110</name>
</gene>
<name>A0ABV7J9G9_9GAMM</name>
<dbReference type="Proteomes" id="UP001595533">
    <property type="component" value="Unassembled WGS sequence"/>
</dbReference>
<feature type="compositionally biased region" description="Basic and acidic residues" evidence="1">
    <location>
        <begin position="48"/>
        <end position="67"/>
    </location>
</feature>
<dbReference type="EMBL" id="JBHRTS010000005">
    <property type="protein sequence ID" value="MFC3194589.1"/>
    <property type="molecule type" value="Genomic_DNA"/>
</dbReference>
<evidence type="ECO:0000256" key="1">
    <source>
        <dbReference type="SAM" id="MobiDB-lite"/>
    </source>
</evidence>
<keyword evidence="2" id="KW-0812">Transmembrane</keyword>
<keyword evidence="2" id="KW-1133">Transmembrane helix</keyword>
<feature type="compositionally biased region" description="Polar residues" evidence="1">
    <location>
        <begin position="33"/>
        <end position="44"/>
    </location>
</feature>
<feature type="region of interest" description="Disordered" evidence="1">
    <location>
        <begin position="33"/>
        <end position="67"/>
    </location>
</feature>
<protein>
    <submittedName>
        <fullName evidence="3">Uncharacterized protein</fullName>
    </submittedName>
</protein>
<keyword evidence="4" id="KW-1185">Reference proteome</keyword>
<evidence type="ECO:0000313" key="3">
    <source>
        <dbReference type="EMBL" id="MFC3194589.1"/>
    </source>
</evidence>
<proteinExistence type="predicted"/>